<evidence type="ECO:0000313" key="4">
    <source>
        <dbReference type="Proteomes" id="UP000742786"/>
    </source>
</evidence>
<sequence>MKTPHQIMLALLVTLMSIFTVSSVHADDFDLVHLMQLLSLAPAAEVFYTEKKYSSLLTEPVVSSGTLAYRRPDTVEKNMLSPRKESFRIAGNALIVTRKGSEKSYPLSSQPLLVAFAASLRGVLGGDAELLRQHYRLALEGDEQQWRLEMTPIEAEITRYVERISVSGHADHIEQIEVRERSGDRSVLQVR</sequence>
<dbReference type="AlphaFoldDB" id="A0A916J5A6"/>
<accession>A0A916J5A6</accession>
<feature type="chain" id="PRO_5036719315" evidence="2">
    <location>
        <begin position="27"/>
        <end position="191"/>
    </location>
</feature>
<reference evidence="3" key="1">
    <citation type="submission" date="2021-04" db="EMBL/GenBank/DDBJ databases">
        <authorList>
            <person name="Hornung B."/>
        </authorList>
    </citation>
    <scope>NUCLEOTIDE SEQUENCE</scope>
    <source>
        <strain evidence="3">G5G6</strain>
    </source>
</reference>
<dbReference type="Gene3D" id="2.50.20.10">
    <property type="entry name" value="Lipoprotein localisation LolA/LolB/LppX"/>
    <property type="match status" value="1"/>
</dbReference>
<feature type="signal peptide" evidence="2">
    <location>
        <begin position="1"/>
        <end position="26"/>
    </location>
</feature>
<evidence type="ECO:0000313" key="3">
    <source>
        <dbReference type="EMBL" id="CAG4883455.1"/>
    </source>
</evidence>
<dbReference type="EMBL" id="CAJQUM010000001">
    <property type="protein sequence ID" value="CAG4883455.1"/>
    <property type="molecule type" value="Genomic_DNA"/>
</dbReference>
<dbReference type="SUPFAM" id="SSF89392">
    <property type="entry name" value="Prokaryotic lipoproteins and lipoprotein localization factors"/>
    <property type="match status" value="1"/>
</dbReference>
<proteinExistence type="predicted"/>
<evidence type="ECO:0000256" key="1">
    <source>
        <dbReference type="ARBA" id="ARBA00022729"/>
    </source>
</evidence>
<dbReference type="Pfam" id="PF19574">
    <property type="entry name" value="LolA_3"/>
    <property type="match status" value="1"/>
</dbReference>
<dbReference type="InterPro" id="IPR029046">
    <property type="entry name" value="LolA/LolB/LppX"/>
</dbReference>
<name>A0A916J5A6_9PROT</name>
<comment type="caution">
    <text evidence="3">The sequence shown here is derived from an EMBL/GenBank/DDBJ whole genome shotgun (WGS) entry which is preliminary data.</text>
</comment>
<keyword evidence="1 2" id="KW-0732">Signal</keyword>
<keyword evidence="4" id="KW-1185">Reference proteome</keyword>
<dbReference type="RefSeq" id="WP_220635425.1">
    <property type="nucleotide sequence ID" value="NZ_CAJQUM010000001.1"/>
</dbReference>
<protein>
    <submittedName>
        <fullName evidence="3">Outer-membrane lipoprotein carrier protein</fullName>
    </submittedName>
</protein>
<dbReference type="InterPro" id="IPR004564">
    <property type="entry name" value="OM_lipoprot_carrier_LolA-like"/>
</dbReference>
<dbReference type="Proteomes" id="UP000742786">
    <property type="component" value="Unassembled WGS sequence"/>
</dbReference>
<gene>
    <name evidence="3" type="ORF">GTOL_11338</name>
</gene>
<keyword evidence="3" id="KW-0449">Lipoprotein</keyword>
<organism evidence="3 4">
    <name type="scientific">Georgfuchsia toluolica</name>
    <dbReference type="NCBI Taxonomy" id="424218"/>
    <lineage>
        <taxon>Bacteria</taxon>
        <taxon>Pseudomonadati</taxon>
        <taxon>Pseudomonadota</taxon>
        <taxon>Betaproteobacteria</taxon>
        <taxon>Nitrosomonadales</taxon>
        <taxon>Sterolibacteriaceae</taxon>
        <taxon>Georgfuchsia</taxon>
    </lineage>
</organism>
<evidence type="ECO:0000256" key="2">
    <source>
        <dbReference type="SAM" id="SignalP"/>
    </source>
</evidence>